<dbReference type="InterPro" id="IPR010131">
    <property type="entry name" value="MdtP/NodT-like"/>
</dbReference>
<comment type="similarity">
    <text evidence="1">Belongs to the outer membrane factor (OMF) (TC 1.B.17) family.</text>
</comment>
<dbReference type="InterPro" id="IPR003423">
    <property type="entry name" value="OMP_efflux"/>
</dbReference>
<dbReference type="Proteomes" id="UP001189757">
    <property type="component" value="Unassembled WGS sequence"/>
</dbReference>
<name>A0ABM9K4K4_9RALS</name>
<keyword evidence="3" id="KW-1185">Reference proteome</keyword>
<protein>
    <recommendedName>
        <fullName evidence="4">RND transporter</fullName>
    </recommendedName>
</protein>
<reference evidence="2 3" key="1">
    <citation type="submission" date="2023-07" db="EMBL/GenBank/DDBJ databases">
        <authorList>
            <person name="Peeters C."/>
        </authorList>
    </citation>
    <scope>NUCLEOTIDE SEQUENCE [LARGE SCALE GENOMIC DNA]</scope>
    <source>
        <strain evidence="2 3">LMG 18101</strain>
    </source>
</reference>
<dbReference type="PANTHER" id="PTHR30203">
    <property type="entry name" value="OUTER MEMBRANE CATION EFFLUX PROTEIN"/>
    <property type="match status" value="1"/>
</dbReference>
<accession>A0ABM9K4K4</accession>
<evidence type="ECO:0000313" key="3">
    <source>
        <dbReference type="Proteomes" id="UP001189757"/>
    </source>
</evidence>
<proteinExistence type="inferred from homology"/>
<comment type="caution">
    <text evidence="2">The sequence shown here is derived from an EMBL/GenBank/DDBJ whole genome shotgun (WGS) entry which is preliminary data.</text>
</comment>
<gene>
    <name evidence="2" type="ORF">LMG18101_02491</name>
</gene>
<dbReference type="PANTHER" id="PTHR30203:SF24">
    <property type="entry name" value="BLR4935 PROTEIN"/>
    <property type="match status" value="1"/>
</dbReference>
<evidence type="ECO:0008006" key="4">
    <source>
        <dbReference type="Google" id="ProtNLM"/>
    </source>
</evidence>
<dbReference type="EMBL" id="CATZLL010000007">
    <property type="protein sequence ID" value="CAJ0815151.1"/>
    <property type="molecule type" value="Genomic_DNA"/>
</dbReference>
<sequence length="476" mass="52475">MLNHSTHRLAFGALATVLLLGGCATVTQDSGFKTVAEVARDRLGRDATWQRAPEARDSAAQRTRELLAQPLTMDNAVQVALLNNRGLQASYAELGISEAAMVQASRLPNPGFTFERTRTGNELSISRTFSLSFLNLLTLPMAARIEGRYFEQTKLLVANQMLQVAADTRRAYVNAVAAEQSARYAEQVQQAAEAGAEFAKRLAAAGNFSKLDRAREQAFYAEATANLARSRQQAQAEREALIRQLGVWGADTGFKLPERLPDLPKDRPELQQIEAYALRNRLDIQAGKLQVDGLASSLGLTRATRFINVLDLGYVHNSKTSKSNESRGGEQERGYEIGIEIPLFDWGGARVARSEAIYMQAADQLADTAVRARSEVRESYVRYQTAYDLTRHYRDEVVPVRKTISDEMLLRYNGMLVSVFELLADAREQVNAVNGYIDALRGYWLAQTDLQMALGGKLPPAETAASAPAPTHPEGH</sequence>
<dbReference type="Pfam" id="PF02321">
    <property type="entry name" value="OEP"/>
    <property type="match status" value="1"/>
</dbReference>
<dbReference type="Gene3D" id="1.20.1600.10">
    <property type="entry name" value="Outer membrane efflux proteins (OEP)"/>
    <property type="match status" value="1"/>
</dbReference>
<dbReference type="SUPFAM" id="SSF56954">
    <property type="entry name" value="Outer membrane efflux proteins (OEP)"/>
    <property type="match status" value="1"/>
</dbReference>
<organism evidence="2 3">
    <name type="scientific">Ralstonia flaminis</name>
    <dbReference type="NCBI Taxonomy" id="3058597"/>
    <lineage>
        <taxon>Bacteria</taxon>
        <taxon>Pseudomonadati</taxon>
        <taxon>Pseudomonadota</taxon>
        <taxon>Betaproteobacteria</taxon>
        <taxon>Burkholderiales</taxon>
        <taxon>Burkholderiaceae</taxon>
        <taxon>Ralstonia</taxon>
    </lineage>
</organism>
<evidence type="ECO:0000256" key="1">
    <source>
        <dbReference type="ARBA" id="ARBA00007613"/>
    </source>
</evidence>
<dbReference type="RefSeq" id="WP_316681266.1">
    <property type="nucleotide sequence ID" value="NZ_CATZLL010000007.1"/>
</dbReference>
<evidence type="ECO:0000313" key="2">
    <source>
        <dbReference type="EMBL" id="CAJ0815151.1"/>
    </source>
</evidence>